<dbReference type="Proteomes" id="UP000261640">
    <property type="component" value="Unplaced"/>
</dbReference>
<dbReference type="Ensembl" id="ENSMAMT00000035608.2">
    <property type="protein sequence ID" value="ENSMAMP00000034714.2"/>
    <property type="gene ID" value="ENSMAMG00000023312.2"/>
</dbReference>
<evidence type="ECO:0000256" key="5">
    <source>
        <dbReference type="PROSITE-ProRule" id="PRU00047"/>
    </source>
</evidence>
<dbReference type="SMART" id="SM00343">
    <property type="entry name" value="ZnF_C2HC"/>
    <property type="match status" value="2"/>
</dbReference>
<dbReference type="GO" id="GO:0008270">
    <property type="term" value="F:zinc ion binding"/>
    <property type="evidence" value="ECO:0007669"/>
    <property type="project" value="UniProtKB-KW"/>
</dbReference>
<feature type="compositionally biased region" description="Basic and acidic residues" evidence="6">
    <location>
        <begin position="76"/>
        <end position="88"/>
    </location>
</feature>
<keyword evidence="1" id="KW-0479">Metal-binding</keyword>
<keyword evidence="2" id="KW-0677">Repeat</keyword>
<dbReference type="GO" id="GO:0003676">
    <property type="term" value="F:nucleic acid binding"/>
    <property type="evidence" value="ECO:0007669"/>
    <property type="project" value="InterPro"/>
</dbReference>
<dbReference type="InterPro" id="IPR001878">
    <property type="entry name" value="Znf_CCHC"/>
</dbReference>
<feature type="domain" description="CCHC-type" evidence="7">
    <location>
        <begin position="5"/>
        <end position="19"/>
    </location>
</feature>
<dbReference type="STRING" id="205130.ENSMAMP00000034714"/>
<dbReference type="Pfam" id="PF00098">
    <property type="entry name" value="zf-CCHC"/>
    <property type="match status" value="2"/>
</dbReference>
<accession>A0A3Q3NM06</accession>
<evidence type="ECO:0000256" key="2">
    <source>
        <dbReference type="ARBA" id="ARBA00022737"/>
    </source>
</evidence>
<dbReference type="Gene3D" id="4.10.60.10">
    <property type="entry name" value="Zinc finger, CCHC-type"/>
    <property type="match status" value="2"/>
</dbReference>
<sequence length="96" mass="10819">GNDACFRCTQLGHWSRECPAMGGCPRQPSRGRGGPSRGNFVKKKTPSQKWKDDVCYNCGRPGHYARDCDEQNQSSGRDEGRRSEEYRRPGPFNPQA</sequence>
<evidence type="ECO:0000259" key="7">
    <source>
        <dbReference type="PROSITE" id="PS50158"/>
    </source>
</evidence>
<evidence type="ECO:0000313" key="9">
    <source>
        <dbReference type="Proteomes" id="UP000261640"/>
    </source>
</evidence>
<keyword evidence="4" id="KW-0862">Zinc</keyword>
<feature type="domain" description="CCHC-type" evidence="7">
    <location>
        <begin position="55"/>
        <end position="70"/>
    </location>
</feature>
<dbReference type="InParanoid" id="A0A3Q3NM06"/>
<proteinExistence type="predicted"/>
<protein>
    <recommendedName>
        <fullName evidence="7">CCHC-type domain-containing protein</fullName>
    </recommendedName>
</protein>
<keyword evidence="9" id="KW-1185">Reference proteome</keyword>
<dbReference type="AlphaFoldDB" id="A0A3Q3NM06"/>
<evidence type="ECO:0000256" key="1">
    <source>
        <dbReference type="ARBA" id="ARBA00022723"/>
    </source>
</evidence>
<evidence type="ECO:0000256" key="3">
    <source>
        <dbReference type="ARBA" id="ARBA00022771"/>
    </source>
</evidence>
<dbReference type="PROSITE" id="PS50158">
    <property type="entry name" value="ZF_CCHC"/>
    <property type="match status" value="2"/>
</dbReference>
<keyword evidence="3 5" id="KW-0863">Zinc-finger</keyword>
<organism evidence="8 9">
    <name type="scientific">Mastacembelus armatus</name>
    <name type="common">zig-zag eel</name>
    <dbReference type="NCBI Taxonomy" id="205130"/>
    <lineage>
        <taxon>Eukaryota</taxon>
        <taxon>Metazoa</taxon>
        <taxon>Chordata</taxon>
        <taxon>Craniata</taxon>
        <taxon>Vertebrata</taxon>
        <taxon>Euteleostomi</taxon>
        <taxon>Actinopterygii</taxon>
        <taxon>Neopterygii</taxon>
        <taxon>Teleostei</taxon>
        <taxon>Neoteleostei</taxon>
        <taxon>Acanthomorphata</taxon>
        <taxon>Anabantaria</taxon>
        <taxon>Synbranchiformes</taxon>
        <taxon>Mastacembelidae</taxon>
        <taxon>Mastacembelus</taxon>
    </lineage>
</organism>
<evidence type="ECO:0000313" key="8">
    <source>
        <dbReference type="Ensembl" id="ENSMAMP00000034714.2"/>
    </source>
</evidence>
<name>A0A3Q3NM06_9TELE</name>
<feature type="region of interest" description="Disordered" evidence="6">
    <location>
        <begin position="62"/>
        <end position="96"/>
    </location>
</feature>
<dbReference type="SUPFAM" id="SSF57756">
    <property type="entry name" value="Retrovirus zinc finger-like domains"/>
    <property type="match status" value="2"/>
</dbReference>
<dbReference type="PANTHER" id="PTHR47103:SF8">
    <property type="entry name" value="DNA-BINDING PROTEIN"/>
    <property type="match status" value="1"/>
</dbReference>
<dbReference type="PANTHER" id="PTHR47103">
    <property type="entry name" value="DNA-BINDING PROTEIN"/>
    <property type="match status" value="1"/>
</dbReference>
<evidence type="ECO:0000256" key="4">
    <source>
        <dbReference type="ARBA" id="ARBA00022833"/>
    </source>
</evidence>
<reference evidence="8" key="2">
    <citation type="submission" date="2025-09" db="UniProtKB">
        <authorList>
            <consortium name="Ensembl"/>
        </authorList>
    </citation>
    <scope>IDENTIFICATION</scope>
</reference>
<reference evidence="8" key="1">
    <citation type="submission" date="2025-08" db="UniProtKB">
        <authorList>
            <consortium name="Ensembl"/>
        </authorList>
    </citation>
    <scope>IDENTIFICATION</scope>
</reference>
<evidence type="ECO:0000256" key="6">
    <source>
        <dbReference type="SAM" id="MobiDB-lite"/>
    </source>
</evidence>
<dbReference type="InterPro" id="IPR036875">
    <property type="entry name" value="Znf_CCHC_sf"/>
</dbReference>
<feature type="region of interest" description="Disordered" evidence="6">
    <location>
        <begin position="19"/>
        <end position="46"/>
    </location>
</feature>